<feature type="repeat" description="WD" evidence="3">
    <location>
        <begin position="598"/>
        <end position="631"/>
    </location>
</feature>
<dbReference type="EMBL" id="MU070003">
    <property type="protein sequence ID" value="KAF5830814.1"/>
    <property type="molecule type" value="Genomic_DNA"/>
</dbReference>
<proteinExistence type="predicted"/>
<dbReference type="PANTHER" id="PTHR22847:SF637">
    <property type="entry name" value="WD REPEAT DOMAIN 5B"/>
    <property type="match status" value="1"/>
</dbReference>
<keyword evidence="6" id="KW-1185">Reference proteome</keyword>
<comment type="caution">
    <text evidence="5">The sequence shown here is derived from an EMBL/GenBank/DDBJ whole genome shotgun (WGS) entry which is preliminary data.</text>
</comment>
<evidence type="ECO:0000256" key="3">
    <source>
        <dbReference type="PROSITE-ProRule" id="PRU00221"/>
    </source>
</evidence>
<dbReference type="PROSITE" id="PS50294">
    <property type="entry name" value="WD_REPEATS_REGION"/>
    <property type="match status" value="9"/>
</dbReference>
<dbReference type="InterPro" id="IPR015943">
    <property type="entry name" value="WD40/YVTN_repeat-like_dom_sf"/>
</dbReference>
<feature type="repeat" description="WD" evidence="3">
    <location>
        <begin position="691"/>
        <end position="732"/>
    </location>
</feature>
<dbReference type="InterPro" id="IPR019775">
    <property type="entry name" value="WD40_repeat_CS"/>
</dbReference>
<feature type="repeat" description="WD" evidence="3">
    <location>
        <begin position="784"/>
        <end position="825"/>
    </location>
</feature>
<feature type="repeat" description="WD" evidence="3">
    <location>
        <begin position="868"/>
        <end position="909"/>
    </location>
</feature>
<dbReference type="SUPFAM" id="SSF50978">
    <property type="entry name" value="WD40 repeat-like"/>
    <property type="match status" value="1"/>
</dbReference>
<organism evidence="5 6">
    <name type="scientific">Dunaliella salina</name>
    <name type="common">Green alga</name>
    <name type="synonym">Protococcus salinus</name>
    <dbReference type="NCBI Taxonomy" id="3046"/>
    <lineage>
        <taxon>Eukaryota</taxon>
        <taxon>Viridiplantae</taxon>
        <taxon>Chlorophyta</taxon>
        <taxon>core chlorophytes</taxon>
        <taxon>Chlorophyceae</taxon>
        <taxon>CS clade</taxon>
        <taxon>Chlamydomonadales</taxon>
        <taxon>Dunaliellaceae</taxon>
        <taxon>Dunaliella</taxon>
    </lineage>
</organism>
<dbReference type="PANTHER" id="PTHR22847">
    <property type="entry name" value="WD40 REPEAT PROTEIN"/>
    <property type="match status" value="1"/>
</dbReference>
<feature type="repeat" description="WD" evidence="3">
    <location>
        <begin position="741"/>
        <end position="775"/>
    </location>
</feature>
<feature type="repeat" description="WD" evidence="3">
    <location>
        <begin position="826"/>
        <end position="867"/>
    </location>
</feature>
<dbReference type="PROSITE" id="PS00678">
    <property type="entry name" value="WD_REPEATS_1"/>
    <property type="match status" value="8"/>
</dbReference>
<sequence length="1098" mass="119251">MVLCLAKQLAEQLPGFPELLQPIAEEYGGAHQLTMKETFEKYLLEPLTELDKKREPGQPVVVMLLDAMDEATDGAAGHEPVTQLVGKEMSKLPCWVKIILTGRPHMEMSFRAWMPYLAKIDTSSSENMNDFRKLLESRLKSYDGIVSAADFPAALDVLLRKGQGQFIWSKFAFSQLCSREGRWTPAEMKKEELLPSGLDGMFHHVLGEVQDALRKEKPDALVLLREQLLPILVAAKSPLSPQQLAVMIGVEQDQVDFLLRLLVDMFPLQERNGTLRVVAYHKSVLDWLTNPTRSTDLFVDSGRGNQHAGMACFNAVKGAGVSLTGPPPSRETTLEEDVCLGPLVQRPGSILLYSLRFGLAHLCLAHSYSGSLESLEALILDFCGFWPMVFKQGIGADVVRDLIAYAPETSEVVKDVIRWLKTTGSYLTTYPRAALQLACDAPRNSLVARHANSLPELPQARLVNKEDDWNACVSVLTGHSDEVTSVAMSADTAVSGSSNTIRVWDLNSCSCKDTHRHTGRVNCVAITSDARVCVFGSGDHTLRVLDLEAQVCRRTLSGHTHAVNSLAISPDSHLCVSGSTDKTLRVWDLSSGRCKKTLSGHTGGVTSVAISTRAHVCASGSEDQTIRIWDLLETVEDSKACKRTLQGHMASVWCVDVNPDASLCVSGSADGTLRFWDLNSGACKAILHHQLRAFLYQVSGVRMSPDARFCVSASWDKLLRVWDLVEAEKGQKGCTACKAVMEGHSDYVSSVAISSDARSCVSGALDHTLRIWSLDGIGTRKEPQSGHTGRVNEVASTLDGRTCVSCSDDYTLRVWDLQSGACKHTLLGHRAEVWSVAISSDACTCVSASADKTLRVWDLGSGACKRTLSGHTYHVFHVAISTDARFCVSGSGDATLRVWDLATGDCKHTLSGHTRSITCMAMSSDDSLCVSASADHTLRVWELASGACKKTLPGVGFVNKNGVCISPDSRLCVAASNTGVREFDLSGSTGEQLDCCKFDSPGGQRLLALADSWRAERQDCGPRANVAVLATDNKQVIQWKSASAGSTSMANPVAFLIPPMCVKFGPFYEEGSRKVRFFDGASNQLVCYQLLALSSSSS</sequence>
<dbReference type="Proteomes" id="UP000815325">
    <property type="component" value="Unassembled WGS sequence"/>
</dbReference>
<dbReference type="Pfam" id="PF24883">
    <property type="entry name" value="NPHP3_N"/>
    <property type="match status" value="1"/>
</dbReference>
<name>A0ABQ7G885_DUNSA</name>
<dbReference type="InterPro" id="IPR001680">
    <property type="entry name" value="WD40_rpt"/>
</dbReference>
<gene>
    <name evidence="5" type="ORF">DUNSADRAFT_13984</name>
</gene>
<evidence type="ECO:0000256" key="1">
    <source>
        <dbReference type="ARBA" id="ARBA00022574"/>
    </source>
</evidence>
<reference evidence="5" key="1">
    <citation type="submission" date="2017-08" db="EMBL/GenBank/DDBJ databases">
        <authorList>
            <person name="Polle J.E."/>
            <person name="Barry K."/>
            <person name="Cushman J."/>
            <person name="Schmutz J."/>
            <person name="Tran D."/>
            <person name="Hathwaick L.T."/>
            <person name="Yim W.C."/>
            <person name="Jenkins J."/>
            <person name="Mckie-Krisberg Z.M."/>
            <person name="Prochnik S."/>
            <person name="Lindquist E."/>
            <person name="Dockter R.B."/>
            <person name="Adam C."/>
            <person name="Molina H."/>
            <person name="Bunkerborg J."/>
            <person name="Jin E."/>
            <person name="Buchheim M."/>
            <person name="Magnuson J."/>
        </authorList>
    </citation>
    <scope>NUCLEOTIDE SEQUENCE</scope>
    <source>
        <strain evidence="5">CCAP 19/18</strain>
    </source>
</reference>
<dbReference type="InterPro" id="IPR036322">
    <property type="entry name" value="WD40_repeat_dom_sf"/>
</dbReference>
<evidence type="ECO:0000313" key="5">
    <source>
        <dbReference type="EMBL" id="KAF5830814.1"/>
    </source>
</evidence>
<dbReference type="PROSITE" id="PS50082">
    <property type="entry name" value="WD_REPEATS_2"/>
    <property type="match status" value="10"/>
</dbReference>
<dbReference type="SUPFAM" id="SSF50998">
    <property type="entry name" value="Quinoprotein alcohol dehydrogenase-like"/>
    <property type="match status" value="1"/>
</dbReference>
<dbReference type="InterPro" id="IPR011047">
    <property type="entry name" value="Quinoprotein_ADH-like_sf"/>
</dbReference>
<dbReference type="SMART" id="SM00320">
    <property type="entry name" value="WD40"/>
    <property type="match status" value="12"/>
</dbReference>
<evidence type="ECO:0000259" key="4">
    <source>
        <dbReference type="Pfam" id="PF24883"/>
    </source>
</evidence>
<keyword evidence="2" id="KW-0677">Repeat</keyword>
<evidence type="ECO:0000256" key="2">
    <source>
        <dbReference type="ARBA" id="ARBA00022737"/>
    </source>
</evidence>
<feature type="repeat" description="WD" evidence="3">
    <location>
        <begin position="556"/>
        <end position="597"/>
    </location>
</feature>
<feature type="repeat" description="WD" evidence="3">
    <location>
        <begin position="476"/>
        <end position="514"/>
    </location>
</feature>
<feature type="repeat" description="WD" evidence="3">
    <location>
        <begin position="645"/>
        <end position="686"/>
    </location>
</feature>
<dbReference type="Gene3D" id="2.130.10.10">
    <property type="entry name" value="YVTN repeat-like/Quinoprotein amine dehydrogenase"/>
    <property type="match status" value="5"/>
</dbReference>
<dbReference type="InterPro" id="IPR020472">
    <property type="entry name" value="WD40_PAC1"/>
</dbReference>
<dbReference type="InterPro" id="IPR056884">
    <property type="entry name" value="NPHP3-like_N"/>
</dbReference>
<accession>A0ABQ7G885</accession>
<evidence type="ECO:0000313" key="6">
    <source>
        <dbReference type="Proteomes" id="UP000815325"/>
    </source>
</evidence>
<keyword evidence="1 3" id="KW-0853">WD repeat</keyword>
<feature type="domain" description="Nephrocystin 3-like N-terminal" evidence="4">
    <location>
        <begin position="2"/>
        <end position="103"/>
    </location>
</feature>
<feature type="repeat" description="WD" evidence="3">
    <location>
        <begin position="910"/>
        <end position="951"/>
    </location>
</feature>
<protein>
    <submittedName>
        <fullName evidence="5">Quinon protein alcohol dehydrogenase-like superfamily</fullName>
    </submittedName>
</protein>
<dbReference type="CDD" id="cd00200">
    <property type="entry name" value="WD40"/>
    <property type="match status" value="2"/>
</dbReference>
<dbReference type="PRINTS" id="PR00320">
    <property type="entry name" value="GPROTEINBRPT"/>
</dbReference>
<dbReference type="Pfam" id="PF00400">
    <property type="entry name" value="WD40"/>
    <property type="match status" value="11"/>
</dbReference>